<keyword evidence="2" id="KW-1185">Reference proteome</keyword>
<dbReference type="EMBL" id="JAATJN010000001">
    <property type="protein sequence ID" value="NJC57887.1"/>
    <property type="molecule type" value="Genomic_DNA"/>
</dbReference>
<comment type="caution">
    <text evidence="1">The sequence shown here is derived from an EMBL/GenBank/DDBJ whole genome shotgun (WGS) entry which is preliminary data.</text>
</comment>
<dbReference type="AlphaFoldDB" id="A0A846SAT1"/>
<dbReference type="SUPFAM" id="SSF75005">
    <property type="entry name" value="Arabinanase/levansucrase/invertase"/>
    <property type="match status" value="1"/>
</dbReference>
<protein>
    <submittedName>
        <fullName evidence="1">Uncharacterized protein</fullName>
    </submittedName>
</protein>
<dbReference type="InterPro" id="IPR023296">
    <property type="entry name" value="Glyco_hydro_beta-prop_sf"/>
</dbReference>
<dbReference type="Proteomes" id="UP000576792">
    <property type="component" value="Unassembled WGS sequence"/>
</dbReference>
<name>A0A846SAT1_9MICO</name>
<reference evidence="1 2" key="1">
    <citation type="submission" date="2020-03" db="EMBL/GenBank/DDBJ databases">
        <title>Sequencing the genomes of 1000 actinobacteria strains.</title>
        <authorList>
            <person name="Klenk H.-P."/>
        </authorList>
    </citation>
    <scope>NUCLEOTIDE SEQUENCE [LARGE SCALE GENOMIC DNA]</scope>
    <source>
        <strain evidence="1 2">DSM 18964</strain>
    </source>
</reference>
<evidence type="ECO:0000313" key="2">
    <source>
        <dbReference type="Proteomes" id="UP000576792"/>
    </source>
</evidence>
<evidence type="ECO:0000313" key="1">
    <source>
        <dbReference type="EMBL" id="NJC57887.1"/>
    </source>
</evidence>
<gene>
    <name evidence="1" type="ORF">BKA07_002922</name>
</gene>
<accession>A0A846SAT1</accession>
<organism evidence="1 2">
    <name type="scientific">Brevibacterium marinum</name>
    <dbReference type="NCBI Taxonomy" id="418643"/>
    <lineage>
        <taxon>Bacteria</taxon>
        <taxon>Bacillati</taxon>
        <taxon>Actinomycetota</taxon>
        <taxon>Actinomycetes</taxon>
        <taxon>Micrococcales</taxon>
        <taxon>Brevibacteriaceae</taxon>
        <taxon>Brevibacterium</taxon>
    </lineage>
</organism>
<dbReference type="Gene3D" id="2.115.10.20">
    <property type="entry name" value="Glycosyl hydrolase domain, family 43"/>
    <property type="match status" value="1"/>
</dbReference>
<dbReference type="RefSeq" id="WP_167951515.1">
    <property type="nucleotide sequence ID" value="NZ_BAAAPQ010000022.1"/>
</dbReference>
<sequence>MRERFAPITNLLGIGDPDVQKIGDRWWMFFGGFHTGFKNNLFSASLPAGAPLSSDQWAITTQKNKPRRAAPLVAQPRRGSWDATGLHTPSYAIGTGVDDSGQFYACERIYYAGRNSPSIIDNSKPISIGVLEKTPRGWVRYPRPVLVGTSEFASVLEPKVRYLQGKWRMWYATTPRVAGKRTPPIYQIRYVESEDGITNWSPPRVLFSTDEGYFDAVVNPSTDGYEMVTCRSGNLSGASAFPTQGLWWLSSQVPSGNRTDWSHEPLPILEVDSAAADWYANGVVGPSAQYGDTDEDRSTMYVFFTGVSCETDWLRAARKSVVRGSRPPFPAPFYLSIARAQFRRGQHTAGRAIE</sequence>
<proteinExistence type="predicted"/>